<dbReference type="EMBL" id="JAJJMA010328320">
    <property type="protein sequence ID" value="MCL7050468.1"/>
    <property type="molecule type" value="Genomic_DNA"/>
</dbReference>
<name>A0AA41W0B6_PAPNU</name>
<dbReference type="Proteomes" id="UP001177140">
    <property type="component" value="Unassembled WGS sequence"/>
</dbReference>
<sequence length="302" mass="32969">MPMEQNLSSSSGSGHSEPPMYKSRLNEFTQKSGIPVPVYEAVNEGLQHLPKFRCTVHVDGVAYTSVNTFRNRKDAEQDASKLALESMPKKIKDESSAKIYEDTVYCKSILNEFAAKMTLPTPTYATMQSELSPTFICSLVFDGKTYTGPAGRSKKEAERLAARMAILCLLGASDSGIHLSKIIKSKTGMFNAPLLVEEPQTIHDTYMATVAIPGSDSQGIAMKRKASQTLAEDVTTPHPPFHEVPSAASHVSQDPYIIFSVGGTPSNSRKKKKKTKKKQKKIQDGPQLHMTPSAQTPSSVAF</sequence>
<dbReference type="PROSITE" id="PS50137">
    <property type="entry name" value="DS_RBD"/>
    <property type="match status" value="2"/>
</dbReference>
<feature type="region of interest" description="Disordered" evidence="4">
    <location>
        <begin position="224"/>
        <end position="302"/>
    </location>
</feature>
<evidence type="ECO:0000256" key="2">
    <source>
        <dbReference type="ARBA" id="ARBA00022884"/>
    </source>
</evidence>
<feature type="compositionally biased region" description="Polar residues" evidence="4">
    <location>
        <begin position="290"/>
        <end position="302"/>
    </location>
</feature>
<organism evidence="6 7">
    <name type="scientific">Papaver nudicaule</name>
    <name type="common">Iceland poppy</name>
    <dbReference type="NCBI Taxonomy" id="74823"/>
    <lineage>
        <taxon>Eukaryota</taxon>
        <taxon>Viridiplantae</taxon>
        <taxon>Streptophyta</taxon>
        <taxon>Embryophyta</taxon>
        <taxon>Tracheophyta</taxon>
        <taxon>Spermatophyta</taxon>
        <taxon>Magnoliopsida</taxon>
        <taxon>Ranunculales</taxon>
        <taxon>Papaveraceae</taxon>
        <taxon>Papaveroideae</taxon>
        <taxon>Papaver</taxon>
    </lineage>
</organism>
<keyword evidence="2 3" id="KW-0694">RNA-binding</keyword>
<proteinExistence type="predicted"/>
<keyword evidence="7" id="KW-1185">Reference proteome</keyword>
<evidence type="ECO:0000313" key="7">
    <source>
        <dbReference type="Proteomes" id="UP001177140"/>
    </source>
</evidence>
<dbReference type="SMART" id="SM00358">
    <property type="entry name" value="DSRM"/>
    <property type="match status" value="2"/>
</dbReference>
<dbReference type="GO" id="GO:0003723">
    <property type="term" value="F:RNA binding"/>
    <property type="evidence" value="ECO:0007669"/>
    <property type="project" value="UniProtKB-UniRule"/>
</dbReference>
<evidence type="ECO:0000313" key="6">
    <source>
        <dbReference type="EMBL" id="MCL7050468.1"/>
    </source>
</evidence>
<evidence type="ECO:0000256" key="4">
    <source>
        <dbReference type="SAM" id="MobiDB-lite"/>
    </source>
</evidence>
<keyword evidence="1" id="KW-0677">Repeat</keyword>
<evidence type="ECO:0000256" key="3">
    <source>
        <dbReference type="PROSITE-ProRule" id="PRU00266"/>
    </source>
</evidence>
<comment type="caution">
    <text evidence="6">The sequence shown here is derived from an EMBL/GenBank/DDBJ whole genome shotgun (WGS) entry which is preliminary data.</text>
</comment>
<dbReference type="AlphaFoldDB" id="A0AA41W0B6"/>
<evidence type="ECO:0000256" key="1">
    <source>
        <dbReference type="ARBA" id="ARBA00022737"/>
    </source>
</evidence>
<dbReference type="Gene3D" id="3.30.160.20">
    <property type="match status" value="2"/>
</dbReference>
<accession>A0AA41W0B6</accession>
<evidence type="ECO:0000259" key="5">
    <source>
        <dbReference type="PROSITE" id="PS50137"/>
    </source>
</evidence>
<dbReference type="PANTHER" id="PTHR46031:SF37">
    <property type="entry name" value="DRBM DOMAIN-CONTAINING PROTEIN"/>
    <property type="match status" value="1"/>
</dbReference>
<feature type="domain" description="DRBM" evidence="5">
    <location>
        <begin position="105"/>
        <end position="171"/>
    </location>
</feature>
<feature type="compositionally biased region" description="Basic residues" evidence="4">
    <location>
        <begin position="268"/>
        <end position="280"/>
    </location>
</feature>
<dbReference type="PANTHER" id="PTHR46031">
    <property type="match status" value="1"/>
</dbReference>
<feature type="domain" description="DRBM" evidence="5">
    <location>
        <begin position="20"/>
        <end position="89"/>
    </location>
</feature>
<feature type="region of interest" description="Disordered" evidence="4">
    <location>
        <begin position="1"/>
        <end position="21"/>
    </location>
</feature>
<gene>
    <name evidence="6" type="ORF">MKW94_016724</name>
</gene>
<dbReference type="InterPro" id="IPR014720">
    <property type="entry name" value="dsRBD_dom"/>
</dbReference>
<dbReference type="SUPFAM" id="SSF54768">
    <property type="entry name" value="dsRNA-binding domain-like"/>
    <property type="match status" value="2"/>
</dbReference>
<dbReference type="Pfam" id="PF00035">
    <property type="entry name" value="dsrm"/>
    <property type="match status" value="2"/>
</dbReference>
<reference evidence="6" key="1">
    <citation type="submission" date="2022-03" db="EMBL/GenBank/DDBJ databases">
        <title>A functionally conserved STORR gene fusion in Papaver species that diverged 16.8 million years ago.</title>
        <authorList>
            <person name="Catania T."/>
        </authorList>
    </citation>
    <scope>NUCLEOTIDE SEQUENCE</scope>
    <source>
        <strain evidence="6">S-191538</strain>
    </source>
</reference>
<protein>
    <recommendedName>
        <fullName evidence="5">DRBM domain-containing protein</fullName>
    </recommendedName>
</protein>